<keyword evidence="1 4" id="KW-0808">Transferase</keyword>
<dbReference type="PATRIC" id="fig|68223.7.peg.5762"/>
<dbReference type="GO" id="GO:0005886">
    <property type="term" value="C:plasma membrane"/>
    <property type="evidence" value="ECO:0007669"/>
    <property type="project" value="TreeGrafter"/>
</dbReference>
<dbReference type="Proteomes" id="UP000033551">
    <property type="component" value="Unassembled WGS sequence"/>
</dbReference>
<evidence type="ECO:0000313" key="4">
    <source>
        <dbReference type="EMBL" id="KJY39314.1"/>
    </source>
</evidence>
<organism evidence="4 5">
    <name type="scientific">Streptomyces katrae</name>
    <dbReference type="NCBI Taxonomy" id="68223"/>
    <lineage>
        <taxon>Bacteria</taxon>
        <taxon>Bacillati</taxon>
        <taxon>Actinomycetota</taxon>
        <taxon>Actinomycetes</taxon>
        <taxon>Kitasatosporales</taxon>
        <taxon>Streptomycetaceae</taxon>
        <taxon>Streptomyces</taxon>
    </lineage>
</organism>
<dbReference type="Pfam" id="PF01553">
    <property type="entry name" value="Acyltransferase"/>
    <property type="match status" value="1"/>
</dbReference>
<dbReference type="GO" id="GO:0006654">
    <property type="term" value="P:phosphatidic acid biosynthetic process"/>
    <property type="evidence" value="ECO:0007669"/>
    <property type="project" value="TreeGrafter"/>
</dbReference>
<dbReference type="PANTHER" id="PTHR10434">
    <property type="entry name" value="1-ACYL-SN-GLYCEROL-3-PHOSPHATE ACYLTRANSFERASE"/>
    <property type="match status" value="1"/>
</dbReference>
<dbReference type="InterPro" id="IPR002123">
    <property type="entry name" value="Plipid/glycerol_acylTrfase"/>
</dbReference>
<dbReference type="SUPFAM" id="SSF69593">
    <property type="entry name" value="Glycerol-3-phosphate (1)-acyltransferase"/>
    <property type="match status" value="1"/>
</dbReference>
<comment type="caution">
    <text evidence="4">The sequence shown here is derived from an EMBL/GenBank/DDBJ whole genome shotgun (WGS) entry which is preliminary data.</text>
</comment>
<reference evidence="4 5" key="1">
    <citation type="submission" date="2015-02" db="EMBL/GenBank/DDBJ databases">
        <authorList>
            <person name="Ju K.-S."/>
            <person name="Doroghazi J.R."/>
            <person name="Metcalf W."/>
        </authorList>
    </citation>
    <scope>NUCLEOTIDE SEQUENCE [LARGE SCALE GENOMIC DNA]</scope>
    <source>
        <strain evidence="4 5">NRRL ISP-5550</strain>
    </source>
</reference>
<gene>
    <name evidence="4" type="ORF">VR44_01790</name>
</gene>
<dbReference type="AlphaFoldDB" id="A0A0F4JZP9"/>
<evidence type="ECO:0000256" key="1">
    <source>
        <dbReference type="ARBA" id="ARBA00022679"/>
    </source>
</evidence>
<dbReference type="PANTHER" id="PTHR10434:SF55">
    <property type="entry name" value="POSSIBLE ACYLTRANSFERASE"/>
    <property type="match status" value="1"/>
</dbReference>
<dbReference type="SMART" id="SM00563">
    <property type="entry name" value="PlsC"/>
    <property type="match status" value="1"/>
</dbReference>
<protein>
    <submittedName>
        <fullName evidence="4">Acyltransferase</fullName>
    </submittedName>
</protein>
<dbReference type="EMBL" id="JZWV01000024">
    <property type="protein sequence ID" value="KJY39314.1"/>
    <property type="molecule type" value="Genomic_DNA"/>
</dbReference>
<sequence length="244" mass="26358">MRRKAQSSTPAEGGPGLTYALGAVIVRPLLRLVARREWRGAHHLPGQGGHIVVINHISHVDPFAYGHFQYKNGLPPRFLVKSSLFTVPVVGAFLRATGQIPVERNSHRAADALHAAVAALERGRCVALYPEGTLTTDPDLWPGRPKTGAARLALTTGAPVIPVAQWGSHKILPPYGNGKRRLLPRPTLVVAAGPPVDLSDFHGAELTAAVLRQASERIMAAVTELLEEIREEKQPLSQPGENRQ</sequence>
<feature type="domain" description="Phospholipid/glycerol acyltransferase" evidence="3">
    <location>
        <begin position="50"/>
        <end position="168"/>
    </location>
</feature>
<name>A0A0F4JZP9_9ACTN</name>
<evidence type="ECO:0000259" key="3">
    <source>
        <dbReference type="SMART" id="SM00563"/>
    </source>
</evidence>
<evidence type="ECO:0000313" key="5">
    <source>
        <dbReference type="Proteomes" id="UP000033551"/>
    </source>
</evidence>
<keyword evidence="2 4" id="KW-0012">Acyltransferase</keyword>
<dbReference type="GO" id="GO:0003841">
    <property type="term" value="F:1-acylglycerol-3-phosphate O-acyltransferase activity"/>
    <property type="evidence" value="ECO:0007669"/>
    <property type="project" value="TreeGrafter"/>
</dbReference>
<keyword evidence="5" id="KW-1185">Reference proteome</keyword>
<dbReference type="CDD" id="cd07989">
    <property type="entry name" value="LPLAT_AGPAT-like"/>
    <property type="match status" value="1"/>
</dbReference>
<proteinExistence type="predicted"/>
<accession>A0A0F4JZP9</accession>
<dbReference type="OrthoDB" id="9806008at2"/>
<evidence type="ECO:0000256" key="2">
    <source>
        <dbReference type="ARBA" id="ARBA00023315"/>
    </source>
</evidence>